<dbReference type="Proteomes" id="UP001596447">
    <property type="component" value="Unassembled WGS sequence"/>
</dbReference>
<evidence type="ECO:0000313" key="2">
    <source>
        <dbReference type="Proteomes" id="UP001596447"/>
    </source>
</evidence>
<dbReference type="AlphaFoldDB" id="A0ABD5Z2T4"/>
<name>A0ABD5Z2T4_9EURY</name>
<protein>
    <submittedName>
        <fullName evidence="1">Uncharacterized protein</fullName>
    </submittedName>
</protein>
<comment type="caution">
    <text evidence="1">The sequence shown here is derived from an EMBL/GenBank/DDBJ whole genome shotgun (WGS) entry which is preliminary data.</text>
</comment>
<sequence length="66" mass="7716">MDLDWETHAERAQRFESWVESLSDRAADDPSFATYLPEVDAFLDRLSERATAFREHLERRANGDES</sequence>
<dbReference type="EMBL" id="JBHTAR010000011">
    <property type="protein sequence ID" value="MFC7199466.1"/>
    <property type="molecule type" value="Genomic_DNA"/>
</dbReference>
<dbReference type="RefSeq" id="WP_279529398.1">
    <property type="nucleotide sequence ID" value="NZ_CP122312.1"/>
</dbReference>
<accession>A0ABD5Z2T4</accession>
<organism evidence="1 2">
    <name type="scientific">Halospeciosus flavus</name>
    <dbReference type="NCBI Taxonomy" id="3032283"/>
    <lineage>
        <taxon>Archaea</taxon>
        <taxon>Methanobacteriati</taxon>
        <taxon>Methanobacteriota</taxon>
        <taxon>Stenosarchaea group</taxon>
        <taxon>Halobacteria</taxon>
        <taxon>Halobacteriales</taxon>
        <taxon>Halobacteriaceae</taxon>
        <taxon>Halospeciosus</taxon>
    </lineage>
</organism>
<gene>
    <name evidence="1" type="ORF">ACFQJ9_08585</name>
</gene>
<reference evidence="1 2" key="1">
    <citation type="journal article" date="2019" name="Int. J. Syst. Evol. Microbiol.">
        <title>The Global Catalogue of Microorganisms (GCM) 10K type strain sequencing project: providing services to taxonomists for standard genome sequencing and annotation.</title>
        <authorList>
            <consortium name="The Broad Institute Genomics Platform"/>
            <consortium name="The Broad Institute Genome Sequencing Center for Infectious Disease"/>
            <person name="Wu L."/>
            <person name="Ma J."/>
        </authorList>
    </citation>
    <scope>NUCLEOTIDE SEQUENCE [LARGE SCALE GENOMIC DNA]</scope>
    <source>
        <strain evidence="1 2">XZGYJ-43</strain>
    </source>
</reference>
<proteinExistence type="predicted"/>
<keyword evidence="2" id="KW-1185">Reference proteome</keyword>
<evidence type="ECO:0000313" key="1">
    <source>
        <dbReference type="EMBL" id="MFC7199466.1"/>
    </source>
</evidence>